<organism evidence="1 2">
    <name type="scientific">Fulvimarina uroteuthidis</name>
    <dbReference type="NCBI Taxonomy" id="3098149"/>
    <lineage>
        <taxon>Bacteria</taxon>
        <taxon>Pseudomonadati</taxon>
        <taxon>Pseudomonadota</taxon>
        <taxon>Alphaproteobacteria</taxon>
        <taxon>Hyphomicrobiales</taxon>
        <taxon>Aurantimonadaceae</taxon>
        <taxon>Fulvimarina</taxon>
    </lineage>
</organism>
<protein>
    <submittedName>
        <fullName evidence="1">Uncharacterized protein</fullName>
    </submittedName>
</protein>
<proteinExistence type="predicted"/>
<reference evidence="1 2" key="1">
    <citation type="submission" date="2023-12" db="EMBL/GenBank/DDBJ databases">
        <title>Description of Novel Strain Fulvimarina sp. 2208YS6-2-32 isolated from Uroteuthis (Photololigo) edulis.</title>
        <authorList>
            <person name="Park J.-S."/>
        </authorList>
    </citation>
    <scope>NUCLEOTIDE SEQUENCE [LARGE SCALE GENOMIC DNA]</scope>
    <source>
        <strain evidence="1 2">2208YS6-2-32</strain>
    </source>
</reference>
<dbReference type="EMBL" id="JAXLPB010000001">
    <property type="protein sequence ID" value="MDY8108243.1"/>
    <property type="molecule type" value="Genomic_DNA"/>
</dbReference>
<evidence type="ECO:0000313" key="2">
    <source>
        <dbReference type="Proteomes" id="UP001294412"/>
    </source>
</evidence>
<keyword evidence="2" id="KW-1185">Reference proteome</keyword>
<accession>A0ABU5HZT5</accession>
<gene>
    <name evidence="1" type="ORF">U0C82_03650</name>
</gene>
<evidence type="ECO:0000313" key="1">
    <source>
        <dbReference type="EMBL" id="MDY8108243.1"/>
    </source>
</evidence>
<comment type="caution">
    <text evidence="1">The sequence shown here is derived from an EMBL/GenBank/DDBJ whole genome shotgun (WGS) entry which is preliminary data.</text>
</comment>
<sequence>MWRNAIWPIAVFVAILAFAFLFGLVTRADAEPRIPPIEVVPIPTPRPMPSCKTEGVTGRASLIEWEGQRMICVRSPNGCLVWVVLNRGKPRHA</sequence>
<dbReference type="RefSeq" id="WP_322185690.1">
    <property type="nucleotide sequence ID" value="NZ_JAXLPB010000001.1"/>
</dbReference>
<dbReference type="Proteomes" id="UP001294412">
    <property type="component" value="Unassembled WGS sequence"/>
</dbReference>
<name>A0ABU5HZT5_9HYPH</name>